<sequence>MGDPDTGSVTPMCSSGRQCSLPLSRRQKGDLFPLNRAQSPPLNGTGRDGAYVRTGLNTMGETLLPRCRNTSRSPRPV</sequence>
<feature type="compositionally biased region" description="Polar residues" evidence="1">
    <location>
        <begin position="7"/>
        <end position="18"/>
    </location>
</feature>
<comment type="caution">
    <text evidence="2">The sequence shown here is derived from an EMBL/GenBank/DDBJ whole genome shotgun (WGS) entry which is preliminary data.</text>
</comment>
<accession>A0A9Q1DNA0</accession>
<reference evidence="2" key="1">
    <citation type="journal article" date="2023" name="Science">
        <title>Genome structures resolve the early diversification of teleost fishes.</title>
        <authorList>
            <person name="Parey E."/>
            <person name="Louis A."/>
            <person name="Montfort J."/>
            <person name="Bouchez O."/>
            <person name="Roques C."/>
            <person name="Iampietro C."/>
            <person name="Lluch J."/>
            <person name="Castinel A."/>
            <person name="Donnadieu C."/>
            <person name="Desvignes T."/>
            <person name="Floi Bucao C."/>
            <person name="Jouanno E."/>
            <person name="Wen M."/>
            <person name="Mejri S."/>
            <person name="Dirks R."/>
            <person name="Jansen H."/>
            <person name="Henkel C."/>
            <person name="Chen W.J."/>
            <person name="Zahm M."/>
            <person name="Cabau C."/>
            <person name="Klopp C."/>
            <person name="Thompson A.W."/>
            <person name="Robinson-Rechavi M."/>
            <person name="Braasch I."/>
            <person name="Lecointre G."/>
            <person name="Bobe J."/>
            <person name="Postlethwait J.H."/>
            <person name="Berthelot C."/>
            <person name="Roest Crollius H."/>
            <person name="Guiguen Y."/>
        </authorList>
    </citation>
    <scope>NUCLEOTIDE SEQUENCE</scope>
    <source>
        <strain evidence="2">Concon-B</strain>
    </source>
</reference>
<protein>
    <submittedName>
        <fullName evidence="2">Uncharacterized protein</fullName>
    </submittedName>
</protein>
<evidence type="ECO:0000256" key="1">
    <source>
        <dbReference type="SAM" id="MobiDB-lite"/>
    </source>
</evidence>
<evidence type="ECO:0000313" key="2">
    <source>
        <dbReference type="EMBL" id="KAJ8275559.1"/>
    </source>
</evidence>
<dbReference type="EMBL" id="JAFJMO010000005">
    <property type="protein sequence ID" value="KAJ8275559.1"/>
    <property type="molecule type" value="Genomic_DNA"/>
</dbReference>
<dbReference type="Proteomes" id="UP001152803">
    <property type="component" value="Unassembled WGS sequence"/>
</dbReference>
<evidence type="ECO:0000313" key="3">
    <source>
        <dbReference type="Proteomes" id="UP001152803"/>
    </source>
</evidence>
<name>A0A9Q1DNA0_CONCO</name>
<dbReference type="AlphaFoldDB" id="A0A9Q1DNA0"/>
<proteinExistence type="predicted"/>
<keyword evidence="3" id="KW-1185">Reference proteome</keyword>
<gene>
    <name evidence="2" type="ORF">COCON_G00073110</name>
</gene>
<feature type="region of interest" description="Disordered" evidence="1">
    <location>
        <begin position="1"/>
        <end position="52"/>
    </location>
</feature>
<organism evidence="2 3">
    <name type="scientific">Conger conger</name>
    <name type="common">Conger eel</name>
    <name type="synonym">Muraena conger</name>
    <dbReference type="NCBI Taxonomy" id="82655"/>
    <lineage>
        <taxon>Eukaryota</taxon>
        <taxon>Metazoa</taxon>
        <taxon>Chordata</taxon>
        <taxon>Craniata</taxon>
        <taxon>Vertebrata</taxon>
        <taxon>Euteleostomi</taxon>
        <taxon>Actinopterygii</taxon>
        <taxon>Neopterygii</taxon>
        <taxon>Teleostei</taxon>
        <taxon>Anguilliformes</taxon>
        <taxon>Congridae</taxon>
        <taxon>Conger</taxon>
    </lineage>
</organism>